<accession>A0A1Q3FFS0</accession>
<keyword evidence="5 15" id="KW-0812">Transmembrane</keyword>
<evidence type="ECO:0000256" key="9">
    <source>
        <dbReference type="ARBA" id="ARBA00022833"/>
    </source>
</evidence>
<name>A0A1Q3FFS0_CULTA</name>
<feature type="transmembrane region" description="Helical" evidence="15">
    <location>
        <begin position="525"/>
        <end position="547"/>
    </location>
</feature>
<feature type="transmembrane region" description="Helical" evidence="15">
    <location>
        <begin position="595"/>
        <end position="618"/>
    </location>
</feature>
<keyword evidence="10 15" id="KW-1133">Transmembrane helix</keyword>
<dbReference type="PANTHER" id="PTHR12147:SF22">
    <property type="entry name" value="ENDOPLASMIC RETICULUM METALLOPEPTIDASE 1"/>
    <property type="match status" value="1"/>
</dbReference>
<evidence type="ECO:0000256" key="5">
    <source>
        <dbReference type="ARBA" id="ARBA00022692"/>
    </source>
</evidence>
<evidence type="ECO:0000259" key="18">
    <source>
        <dbReference type="Pfam" id="PF22249"/>
    </source>
</evidence>
<dbReference type="GO" id="GO:0005789">
    <property type="term" value="C:endoplasmic reticulum membrane"/>
    <property type="evidence" value="ECO:0007669"/>
    <property type="project" value="UniProtKB-SubCell"/>
</dbReference>
<comment type="similarity">
    <text evidence="3">Belongs to the peptidase M28 family.</text>
</comment>
<protein>
    <recommendedName>
        <fullName evidence="14">FXNA-like protease</fullName>
    </recommendedName>
</protein>
<dbReference type="InterPro" id="IPR048024">
    <property type="entry name" value="Fxna-like_M28_dom"/>
</dbReference>
<dbReference type="Gene3D" id="3.40.630.10">
    <property type="entry name" value="Zn peptidases"/>
    <property type="match status" value="1"/>
</dbReference>
<evidence type="ECO:0000259" key="16">
    <source>
        <dbReference type="Pfam" id="PF04389"/>
    </source>
</evidence>
<dbReference type="GO" id="GO:0008235">
    <property type="term" value="F:metalloexopeptidase activity"/>
    <property type="evidence" value="ECO:0007669"/>
    <property type="project" value="InterPro"/>
</dbReference>
<feature type="domain" description="Endoplasmic reticulum metallopeptidase 1/1-A TM" evidence="18">
    <location>
        <begin position="423"/>
        <end position="639"/>
    </location>
</feature>
<evidence type="ECO:0000256" key="14">
    <source>
        <dbReference type="ARBA" id="ARBA00078796"/>
    </source>
</evidence>
<evidence type="ECO:0000256" key="8">
    <source>
        <dbReference type="ARBA" id="ARBA00022824"/>
    </source>
</evidence>
<dbReference type="AlphaFoldDB" id="A0A1Q3FFS0"/>
<evidence type="ECO:0000256" key="10">
    <source>
        <dbReference type="ARBA" id="ARBA00022989"/>
    </source>
</evidence>
<dbReference type="CDD" id="cd03875">
    <property type="entry name" value="M28_Fxna_like"/>
    <property type="match status" value="1"/>
</dbReference>
<dbReference type="GO" id="GO:0004177">
    <property type="term" value="F:aminopeptidase activity"/>
    <property type="evidence" value="ECO:0007669"/>
    <property type="project" value="UniProtKB-KW"/>
</dbReference>
<dbReference type="Pfam" id="PF22248">
    <property type="entry name" value="ERMP1_C"/>
    <property type="match status" value="1"/>
</dbReference>
<evidence type="ECO:0000256" key="3">
    <source>
        <dbReference type="ARBA" id="ARBA00010918"/>
    </source>
</evidence>
<feature type="transmembrane region" description="Helical" evidence="15">
    <location>
        <begin position="554"/>
        <end position="575"/>
    </location>
</feature>
<dbReference type="PANTHER" id="PTHR12147">
    <property type="entry name" value="METALLOPEPTIDASE M28 FAMILY MEMBER"/>
    <property type="match status" value="1"/>
</dbReference>
<dbReference type="InterPro" id="IPR045175">
    <property type="entry name" value="M28_fam"/>
</dbReference>
<evidence type="ECO:0000313" key="19">
    <source>
        <dbReference type="EMBL" id="JAV26393.1"/>
    </source>
</evidence>
<evidence type="ECO:0000259" key="17">
    <source>
        <dbReference type="Pfam" id="PF22248"/>
    </source>
</evidence>
<keyword evidence="9" id="KW-0862">Zinc</keyword>
<evidence type="ECO:0000256" key="2">
    <source>
        <dbReference type="ARBA" id="ARBA00004477"/>
    </source>
</evidence>
<feature type="transmembrane region" description="Helical" evidence="15">
    <location>
        <begin position="372"/>
        <end position="402"/>
    </location>
</feature>
<keyword evidence="12 15" id="KW-0472">Membrane</keyword>
<dbReference type="FunFam" id="3.40.630.10:FF:000008">
    <property type="entry name" value="Endoplasmic reticulum metallopeptidase 1"/>
    <property type="match status" value="1"/>
</dbReference>
<dbReference type="InterPro" id="IPR053973">
    <property type="entry name" value="ERMP1-like_C"/>
</dbReference>
<dbReference type="Pfam" id="PF22249">
    <property type="entry name" value="ERMP1-TM"/>
    <property type="match status" value="1"/>
</dbReference>
<feature type="transmembrane region" description="Helical" evidence="15">
    <location>
        <begin position="464"/>
        <end position="487"/>
    </location>
</feature>
<proteinExistence type="inferred from homology"/>
<evidence type="ECO:0000256" key="6">
    <source>
        <dbReference type="ARBA" id="ARBA00022723"/>
    </source>
</evidence>
<dbReference type="InterPro" id="IPR007484">
    <property type="entry name" value="Peptidase_M28"/>
</dbReference>
<evidence type="ECO:0000256" key="4">
    <source>
        <dbReference type="ARBA" id="ARBA00022670"/>
    </source>
</evidence>
<dbReference type="GO" id="GO:0046872">
    <property type="term" value="F:metal ion binding"/>
    <property type="evidence" value="ECO:0007669"/>
    <property type="project" value="UniProtKB-KW"/>
</dbReference>
<keyword evidence="11" id="KW-0482">Metalloprotease</keyword>
<comment type="subcellular location">
    <subcellularLocation>
        <location evidence="2">Endoplasmic reticulum membrane</location>
        <topology evidence="2">Multi-pass membrane protein</topology>
    </subcellularLocation>
</comment>
<dbReference type="SUPFAM" id="SSF53187">
    <property type="entry name" value="Zn-dependent exopeptidases"/>
    <property type="match status" value="1"/>
</dbReference>
<dbReference type="EMBL" id="GFDL01008652">
    <property type="protein sequence ID" value="JAV26393.1"/>
    <property type="molecule type" value="Transcribed_RNA"/>
</dbReference>
<feature type="domain" description="Endoplasmic reticulum metallopeptidase 1-like C-terminal" evidence="17">
    <location>
        <begin position="657"/>
        <end position="886"/>
    </location>
</feature>
<keyword evidence="4" id="KW-0645">Protease</keyword>
<keyword evidence="8" id="KW-0256">Endoplasmic reticulum</keyword>
<evidence type="ECO:0000256" key="15">
    <source>
        <dbReference type="SAM" id="Phobius"/>
    </source>
</evidence>
<feature type="transmembrane region" description="Helical" evidence="15">
    <location>
        <begin position="499"/>
        <end position="519"/>
    </location>
</feature>
<evidence type="ECO:0000256" key="1">
    <source>
        <dbReference type="ARBA" id="ARBA00001947"/>
    </source>
</evidence>
<keyword evidence="19" id="KW-0031">Aminopeptidase</keyword>
<organism evidence="19">
    <name type="scientific">Culex tarsalis</name>
    <name type="common">Encephalitis mosquito</name>
    <dbReference type="NCBI Taxonomy" id="7177"/>
    <lineage>
        <taxon>Eukaryota</taxon>
        <taxon>Metazoa</taxon>
        <taxon>Ecdysozoa</taxon>
        <taxon>Arthropoda</taxon>
        <taxon>Hexapoda</taxon>
        <taxon>Insecta</taxon>
        <taxon>Pterygota</taxon>
        <taxon>Neoptera</taxon>
        <taxon>Endopterygota</taxon>
        <taxon>Diptera</taxon>
        <taxon>Nematocera</taxon>
        <taxon>Culicoidea</taxon>
        <taxon>Culicidae</taxon>
        <taxon>Culicinae</taxon>
        <taxon>Culicini</taxon>
        <taxon>Culex</taxon>
        <taxon>Culex</taxon>
    </lineage>
</organism>
<evidence type="ECO:0000256" key="13">
    <source>
        <dbReference type="ARBA" id="ARBA00023180"/>
    </source>
</evidence>
<keyword evidence="7" id="KW-0378">Hydrolase</keyword>
<dbReference type="Pfam" id="PF04389">
    <property type="entry name" value="Peptidase_M28"/>
    <property type="match status" value="1"/>
</dbReference>
<dbReference type="InterPro" id="IPR053974">
    <property type="entry name" value="ERMP1_1-A_TM"/>
</dbReference>
<evidence type="ECO:0000256" key="7">
    <source>
        <dbReference type="ARBA" id="ARBA00022801"/>
    </source>
</evidence>
<dbReference type="GO" id="GO:0006508">
    <property type="term" value="P:proteolysis"/>
    <property type="evidence" value="ECO:0007669"/>
    <property type="project" value="UniProtKB-KW"/>
</dbReference>
<feature type="transmembrane region" description="Helical" evidence="15">
    <location>
        <begin position="423"/>
        <end position="444"/>
    </location>
</feature>
<feature type="transmembrane region" description="Helical" evidence="15">
    <location>
        <begin position="625"/>
        <end position="647"/>
    </location>
</feature>
<feature type="transmembrane region" description="Helical" evidence="15">
    <location>
        <begin position="35"/>
        <end position="53"/>
    </location>
</feature>
<reference evidence="19" key="1">
    <citation type="submission" date="2017-01" db="EMBL/GenBank/DDBJ databases">
        <title>A deep insight into the sialotranscriptome of adult male and female Cluex tarsalis mosquitoes.</title>
        <authorList>
            <person name="Ribeiro J.M."/>
            <person name="Moreira F."/>
            <person name="Bernard K.A."/>
            <person name="Calvo E."/>
        </authorList>
    </citation>
    <scope>NUCLEOTIDE SEQUENCE</scope>
    <source>
        <strain evidence="19">Kern County</strain>
        <tissue evidence="19">Salivary glands</tissue>
    </source>
</reference>
<comment type="cofactor">
    <cofactor evidence="1">
        <name>Zn(2+)</name>
        <dbReference type="ChEBI" id="CHEBI:29105"/>
    </cofactor>
</comment>
<keyword evidence="13" id="KW-0325">Glycoprotein</keyword>
<sequence length="888" mass="99056">MFQPNVTSRKAAKGKVLDPDIDYSKVKSVHSISSWWGIGGIAMILLIGNLTSYSNSHLPEALRNAHLSSFPNAFIAERAYKDLKILNDFGPKPTGSYANEVLAVDFLLREISYIDQLRNKNQQLQVDKQIVSGGYVGVYMNKSATSVYRNVQNVIVKLVGKNPDQALLLNCHFDSVATSPGASDDLSGCAVMLEILRVLSRRAELNQNSILFLFNGAEETPLQASHGFITKHRWAKEVKAFINLESAGSGGKEMLFQSGPRNPWLIEMYAKAIMYPYAQAAAEEVFQSGVIPSDTDFRVFRDAGGVPGMDFAYTANGYRYHTKYDSIDYIPMAVLQRTGDNILSLTHTMANSDKLGQQQQGQNREHTVYFDFLGLFFIFYSADTAFMINLSVVLLSIIIPFLSLARLGSTSGSHGRQIRSETMIGFVATFLGAGVGGVVCFLLAYQLDLLGRSMSWYSSTNLVLGVYCCPALLSHCLVHMLCGNVFGSKTTPLSLALKVQARLNGVNLFWGMITLGVTFTGYRIAYIFMILIFFSLLSGTLISMFAVQNSVRKWLYIHVFFQVLALLWSTQFYHMMLNLFIPITGRIGASINPDLIIGIMANSLTLLACSYMTPLLFLLKKVDKLIGELVAITLIAFVLASSTHVGFPYRDDALRSPTVQRHYITHTLRTFHDYNGGVRKTDAGFLLQELDRNARKTIEGIAMPDNITPMREIPACETELFCAIPFYSIWHQVLFENYWIPGPQPLVHSAVRCLLRRKEQTSRYEHKLQLQLQGDHQSALVIGPRAGTTLTGWDIVDELADPIEFNGQRGYFVLIAIGSNPGPMNFTLQLKHEIPNYDGPLVDLTITTTFWEHQKHFTPVFNNLLTRVKALSWAHVVPSVAAVNGYTF</sequence>
<keyword evidence="6" id="KW-0479">Metal-binding</keyword>
<feature type="domain" description="Peptidase M28" evidence="16">
    <location>
        <begin position="153"/>
        <end position="345"/>
    </location>
</feature>
<evidence type="ECO:0000256" key="11">
    <source>
        <dbReference type="ARBA" id="ARBA00023049"/>
    </source>
</evidence>
<evidence type="ECO:0000256" key="12">
    <source>
        <dbReference type="ARBA" id="ARBA00023136"/>
    </source>
</evidence>